<evidence type="ECO:0008006" key="3">
    <source>
        <dbReference type="Google" id="ProtNLM"/>
    </source>
</evidence>
<dbReference type="OrthoDB" id="1932267at2759"/>
<evidence type="ECO:0000313" key="1">
    <source>
        <dbReference type="EMBL" id="KAH1105423.1"/>
    </source>
</evidence>
<protein>
    <recommendedName>
        <fullName evidence="3">PGG domain-containing protein</fullName>
    </recommendedName>
</protein>
<proteinExistence type="predicted"/>
<keyword evidence="2" id="KW-1185">Reference proteome</keyword>
<gene>
    <name evidence="1" type="ORF">J1N35_009191</name>
</gene>
<sequence>MNFNKAGSHLTAKNSEGLMAREIIENVERKGLNVSGEDDDTADEIKRIKKKLGSREQISIGSTRARNGLSENMINATLVTVALVITAIYQSSLSPPRGVWQADNNSIPTTTSNIATTASKIFDDSYNNSRLGQESRKAGL</sequence>
<evidence type="ECO:0000313" key="2">
    <source>
        <dbReference type="Proteomes" id="UP000828251"/>
    </source>
</evidence>
<accession>A0A9D3W017</accession>
<dbReference type="AlphaFoldDB" id="A0A9D3W017"/>
<comment type="caution">
    <text evidence="1">The sequence shown here is derived from an EMBL/GenBank/DDBJ whole genome shotgun (WGS) entry which is preliminary data.</text>
</comment>
<organism evidence="1 2">
    <name type="scientific">Gossypium stocksii</name>
    <dbReference type="NCBI Taxonomy" id="47602"/>
    <lineage>
        <taxon>Eukaryota</taxon>
        <taxon>Viridiplantae</taxon>
        <taxon>Streptophyta</taxon>
        <taxon>Embryophyta</taxon>
        <taxon>Tracheophyta</taxon>
        <taxon>Spermatophyta</taxon>
        <taxon>Magnoliopsida</taxon>
        <taxon>eudicotyledons</taxon>
        <taxon>Gunneridae</taxon>
        <taxon>Pentapetalae</taxon>
        <taxon>rosids</taxon>
        <taxon>malvids</taxon>
        <taxon>Malvales</taxon>
        <taxon>Malvaceae</taxon>
        <taxon>Malvoideae</taxon>
        <taxon>Gossypium</taxon>
    </lineage>
</organism>
<name>A0A9D3W017_9ROSI</name>
<dbReference type="EMBL" id="JAIQCV010000004">
    <property type="protein sequence ID" value="KAH1105423.1"/>
    <property type="molecule type" value="Genomic_DNA"/>
</dbReference>
<reference evidence="1 2" key="1">
    <citation type="journal article" date="2021" name="Plant Biotechnol. J.">
        <title>Multi-omics assisted identification of the key and species-specific regulatory components of drought-tolerant mechanisms in Gossypium stocksii.</title>
        <authorList>
            <person name="Yu D."/>
            <person name="Ke L."/>
            <person name="Zhang D."/>
            <person name="Wu Y."/>
            <person name="Sun Y."/>
            <person name="Mei J."/>
            <person name="Sun J."/>
            <person name="Sun Y."/>
        </authorList>
    </citation>
    <scope>NUCLEOTIDE SEQUENCE [LARGE SCALE GENOMIC DNA]</scope>
    <source>
        <strain evidence="2">cv. E1</strain>
        <tissue evidence="1">Leaf</tissue>
    </source>
</reference>
<dbReference type="Proteomes" id="UP000828251">
    <property type="component" value="Unassembled WGS sequence"/>
</dbReference>